<reference evidence="1 2" key="1">
    <citation type="submission" date="2015-12" db="EMBL/GenBank/DDBJ databases">
        <title>Draft genome sequence of Moniliophthora roreri, the causal agent of frosty pod rot of cacao.</title>
        <authorList>
            <person name="Aime M.C."/>
            <person name="Diaz-Valderrama J.R."/>
            <person name="Kijpornyongpan T."/>
            <person name="Phillips-Mora W."/>
        </authorList>
    </citation>
    <scope>NUCLEOTIDE SEQUENCE [LARGE SCALE GENOMIC DNA]</scope>
    <source>
        <strain evidence="1 2">MCA 2952</strain>
    </source>
</reference>
<dbReference type="EMBL" id="LATX01001403">
    <property type="protein sequence ID" value="KTB41969.1"/>
    <property type="molecule type" value="Genomic_DNA"/>
</dbReference>
<evidence type="ECO:0000313" key="2">
    <source>
        <dbReference type="Proteomes" id="UP000054988"/>
    </source>
</evidence>
<proteinExistence type="predicted"/>
<organism evidence="1 2">
    <name type="scientific">Moniliophthora roreri</name>
    <name type="common">Frosty pod rot fungus</name>
    <name type="synonym">Monilia roreri</name>
    <dbReference type="NCBI Taxonomy" id="221103"/>
    <lineage>
        <taxon>Eukaryota</taxon>
        <taxon>Fungi</taxon>
        <taxon>Dikarya</taxon>
        <taxon>Basidiomycota</taxon>
        <taxon>Agaricomycotina</taxon>
        <taxon>Agaricomycetes</taxon>
        <taxon>Agaricomycetidae</taxon>
        <taxon>Agaricales</taxon>
        <taxon>Marasmiineae</taxon>
        <taxon>Marasmiaceae</taxon>
        <taxon>Moniliophthora</taxon>
    </lineage>
</organism>
<accession>A0A0W0G079</accession>
<protein>
    <submittedName>
        <fullName evidence="1">Uncharacterized protein</fullName>
    </submittedName>
</protein>
<comment type="caution">
    <text evidence="1">The sequence shown here is derived from an EMBL/GenBank/DDBJ whole genome shotgun (WGS) entry which is preliminary data.</text>
</comment>
<dbReference type="Proteomes" id="UP000054988">
    <property type="component" value="Unassembled WGS sequence"/>
</dbReference>
<sequence>MTPMEDKKLLGSSNRFQT</sequence>
<evidence type="ECO:0000313" key="1">
    <source>
        <dbReference type="EMBL" id="KTB41969.1"/>
    </source>
</evidence>
<name>A0A0W0G079_MONRR</name>
<dbReference type="AlphaFoldDB" id="A0A0W0G079"/>
<gene>
    <name evidence="1" type="ORF">WG66_5457</name>
</gene>